<proteinExistence type="predicted"/>
<evidence type="ECO:0000313" key="2">
    <source>
        <dbReference type="Proteomes" id="UP000076154"/>
    </source>
</evidence>
<dbReference type="Proteomes" id="UP000076154">
    <property type="component" value="Unassembled WGS sequence"/>
</dbReference>
<evidence type="ECO:0000313" key="1">
    <source>
        <dbReference type="EMBL" id="RDB21887.1"/>
    </source>
</evidence>
<keyword evidence="2" id="KW-1185">Reference proteome</keyword>
<comment type="caution">
    <text evidence="1">The sequence shown here is derived from an EMBL/GenBank/DDBJ whole genome shotgun (WGS) entry which is preliminary data.</text>
</comment>
<organism evidence="1 2">
    <name type="scientific">Hypsizygus marmoreus</name>
    <name type="common">White beech mushroom</name>
    <name type="synonym">Agaricus marmoreus</name>
    <dbReference type="NCBI Taxonomy" id="39966"/>
    <lineage>
        <taxon>Eukaryota</taxon>
        <taxon>Fungi</taxon>
        <taxon>Dikarya</taxon>
        <taxon>Basidiomycota</taxon>
        <taxon>Agaricomycotina</taxon>
        <taxon>Agaricomycetes</taxon>
        <taxon>Agaricomycetidae</taxon>
        <taxon>Agaricales</taxon>
        <taxon>Tricholomatineae</taxon>
        <taxon>Lyophyllaceae</taxon>
        <taxon>Hypsizygus</taxon>
    </lineage>
</organism>
<sequence>MCRASLWHESCGIPSPVAFLALHGLSYTIWKDNSDTPQGLNACDCYAITLSQILPGLLPPLVSFSPYLTHSTMTLSYFLLKEVQTLATFVTLVVSLATFVHGHVVPSGAQQHPARDFDAGLAVRDAAFTLAISCRSS</sequence>
<dbReference type="InParanoid" id="A0A369JMW6"/>
<reference evidence="1" key="1">
    <citation type="submission" date="2018-04" db="EMBL/GenBank/DDBJ databases">
        <title>Whole genome sequencing of Hypsizygus marmoreus.</title>
        <authorList>
            <person name="Choi I.-G."/>
            <person name="Min B."/>
            <person name="Kim J.-G."/>
            <person name="Kim S."/>
            <person name="Oh Y.-L."/>
            <person name="Kong W.-S."/>
            <person name="Park H."/>
            <person name="Jeong J."/>
            <person name="Song E.-S."/>
        </authorList>
    </citation>
    <scope>NUCLEOTIDE SEQUENCE [LARGE SCALE GENOMIC DNA]</scope>
    <source>
        <strain evidence="1">51987-8</strain>
    </source>
</reference>
<protein>
    <submittedName>
        <fullName evidence="1">Uncharacterized protein</fullName>
    </submittedName>
</protein>
<dbReference type="AlphaFoldDB" id="A0A369JMW6"/>
<accession>A0A369JMW6</accession>
<name>A0A369JMW6_HYPMA</name>
<gene>
    <name evidence="1" type="ORF">Hypma_011113</name>
</gene>
<dbReference type="EMBL" id="LUEZ02000053">
    <property type="protein sequence ID" value="RDB21887.1"/>
    <property type="molecule type" value="Genomic_DNA"/>
</dbReference>